<sequence length="77" mass="8551">MMSRSSLVADLITGVASLSISRQGRLQVMSVTSHIHVSINDMYTIKFNYRILSSLKSIKEFICHSATGRATSPVYML</sequence>
<dbReference type="Proteomes" id="UP001224890">
    <property type="component" value="Unassembled WGS sequence"/>
</dbReference>
<dbReference type="RefSeq" id="XP_060432309.1">
    <property type="nucleotide sequence ID" value="XM_060574377.1"/>
</dbReference>
<dbReference type="GeneID" id="85458903"/>
<evidence type="ECO:0000313" key="1">
    <source>
        <dbReference type="EMBL" id="KAK1688614.1"/>
    </source>
</evidence>
<reference evidence="1" key="1">
    <citation type="submission" date="2021-06" db="EMBL/GenBank/DDBJ databases">
        <title>Comparative genomics, transcriptomics and evolutionary studies reveal genomic signatures of adaptation to plant cell wall in hemibiotrophic fungi.</title>
        <authorList>
            <consortium name="DOE Joint Genome Institute"/>
            <person name="Baroncelli R."/>
            <person name="Diaz J.F."/>
            <person name="Benocci T."/>
            <person name="Peng M."/>
            <person name="Battaglia E."/>
            <person name="Haridas S."/>
            <person name="Andreopoulos W."/>
            <person name="Labutti K."/>
            <person name="Pangilinan J."/>
            <person name="Floch G.L."/>
            <person name="Makela M.R."/>
            <person name="Henrissat B."/>
            <person name="Grigoriev I.V."/>
            <person name="Crouch J.A."/>
            <person name="De Vries R.P."/>
            <person name="Sukno S.A."/>
            <person name="Thon M.R."/>
        </authorList>
    </citation>
    <scope>NUCLEOTIDE SEQUENCE</scope>
    <source>
        <strain evidence="1">CBS 193.32</strain>
    </source>
</reference>
<dbReference type="AlphaFoldDB" id="A0AAJ0EVC7"/>
<protein>
    <submittedName>
        <fullName evidence="1">Uncharacterized protein</fullName>
    </submittedName>
</protein>
<dbReference type="EMBL" id="JAHMHR010000011">
    <property type="protein sequence ID" value="KAK1688614.1"/>
    <property type="molecule type" value="Genomic_DNA"/>
</dbReference>
<gene>
    <name evidence="1" type="ORF">BDP55DRAFT_656507</name>
</gene>
<proteinExistence type="predicted"/>
<organism evidence="1 2">
    <name type="scientific">Colletotrichum godetiae</name>
    <dbReference type="NCBI Taxonomy" id="1209918"/>
    <lineage>
        <taxon>Eukaryota</taxon>
        <taxon>Fungi</taxon>
        <taxon>Dikarya</taxon>
        <taxon>Ascomycota</taxon>
        <taxon>Pezizomycotina</taxon>
        <taxon>Sordariomycetes</taxon>
        <taxon>Hypocreomycetidae</taxon>
        <taxon>Glomerellales</taxon>
        <taxon>Glomerellaceae</taxon>
        <taxon>Colletotrichum</taxon>
        <taxon>Colletotrichum acutatum species complex</taxon>
    </lineage>
</organism>
<name>A0AAJ0EVC7_9PEZI</name>
<evidence type="ECO:0000313" key="2">
    <source>
        <dbReference type="Proteomes" id="UP001224890"/>
    </source>
</evidence>
<comment type="caution">
    <text evidence="1">The sequence shown here is derived from an EMBL/GenBank/DDBJ whole genome shotgun (WGS) entry which is preliminary data.</text>
</comment>
<feature type="non-terminal residue" evidence="1">
    <location>
        <position position="77"/>
    </location>
</feature>
<keyword evidence="2" id="KW-1185">Reference proteome</keyword>
<accession>A0AAJ0EVC7</accession>